<dbReference type="HAMAP" id="MF_01877">
    <property type="entry name" value="16SrRNA_methyltr_I"/>
    <property type="match status" value="1"/>
</dbReference>
<dbReference type="InterPro" id="IPR014777">
    <property type="entry name" value="4pyrrole_Mease_sub1"/>
</dbReference>
<accession>A0A4R6URX0</accession>
<dbReference type="AlphaFoldDB" id="A0A4R6URX0"/>
<dbReference type="NCBIfam" id="TIGR00096">
    <property type="entry name" value="16S rRNA (cytidine(1402)-2'-O)-methyltransferase"/>
    <property type="match status" value="1"/>
</dbReference>
<comment type="catalytic activity">
    <reaction evidence="6">
        <text>cytidine(1402) in 16S rRNA + S-adenosyl-L-methionine = 2'-O-methylcytidine(1402) in 16S rRNA + S-adenosyl-L-homocysteine + H(+)</text>
        <dbReference type="Rhea" id="RHEA:42924"/>
        <dbReference type="Rhea" id="RHEA-COMP:10285"/>
        <dbReference type="Rhea" id="RHEA-COMP:10286"/>
        <dbReference type="ChEBI" id="CHEBI:15378"/>
        <dbReference type="ChEBI" id="CHEBI:57856"/>
        <dbReference type="ChEBI" id="CHEBI:59789"/>
        <dbReference type="ChEBI" id="CHEBI:74495"/>
        <dbReference type="ChEBI" id="CHEBI:82748"/>
        <dbReference type="EC" id="2.1.1.198"/>
    </reaction>
</comment>
<evidence type="ECO:0000313" key="10">
    <source>
        <dbReference type="Proteomes" id="UP000295375"/>
    </source>
</evidence>
<organism evidence="9 10">
    <name type="scientific">Permianibacter aggregans</name>
    <dbReference type="NCBI Taxonomy" id="1510150"/>
    <lineage>
        <taxon>Bacteria</taxon>
        <taxon>Pseudomonadati</taxon>
        <taxon>Pseudomonadota</taxon>
        <taxon>Gammaproteobacteria</taxon>
        <taxon>Pseudomonadales</taxon>
        <taxon>Pseudomonadaceae</taxon>
        <taxon>Permianibacter</taxon>
    </lineage>
</organism>
<keyword evidence="2 6" id="KW-0698">rRNA processing</keyword>
<comment type="similarity">
    <text evidence="6">Belongs to the methyltransferase superfamily. RsmI family.</text>
</comment>
<proteinExistence type="inferred from homology"/>
<evidence type="ECO:0000256" key="3">
    <source>
        <dbReference type="ARBA" id="ARBA00022603"/>
    </source>
</evidence>
<reference evidence="9 10" key="1">
    <citation type="submission" date="2019-03" db="EMBL/GenBank/DDBJ databases">
        <title>Genomic Encyclopedia of Type Strains, Phase IV (KMG-IV): sequencing the most valuable type-strain genomes for metagenomic binning, comparative biology and taxonomic classification.</title>
        <authorList>
            <person name="Goeker M."/>
        </authorList>
    </citation>
    <scope>NUCLEOTIDE SEQUENCE [LARGE SCALE GENOMIC DNA]</scope>
    <source>
        <strain evidence="9 10">DSM 103792</strain>
    </source>
</reference>
<evidence type="ECO:0000256" key="4">
    <source>
        <dbReference type="ARBA" id="ARBA00022679"/>
    </source>
</evidence>
<dbReference type="Gene3D" id="3.30.950.10">
    <property type="entry name" value="Methyltransferase, Cobalt-precorrin-4 Transmethylase, Domain 2"/>
    <property type="match status" value="1"/>
</dbReference>
<name>A0A4R6URX0_9GAMM</name>
<dbReference type="PROSITE" id="PS01296">
    <property type="entry name" value="RSMI"/>
    <property type="match status" value="1"/>
</dbReference>
<dbReference type="SUPFAM" id="SSF53790">
    <property type="entry name" value="Tetrapyrrole methylase"/>
    <property type="match status" value="1"/>
</dbReference>
<dbReference type="EC" id="2.1.1.198" evidence="6"/>
<comment type="function">
    <text evidence="6">Catalyzes the 2'-O-methylation of the ribose of cytidine 1402 (C1402) in 16S rRNA.</text>
</comment>
<keyword evidence="10" id="KW-1185">Reference proteome</keyword>
<protein>
    <recommendedName>
        <fullName evidence="6">Ribosomal RNA small subunit methyltransferase I</fullName>
        <ecNumber evidence="6">2.1.1.198</ecNumber>
    </recommendedName>
    <alternativeName>
        <fullName evidence="6">16S rRNA 2'-O-ribose C1402 methyltransferase</fullName>
    </alternativeName>
    <alternativeName>
        <fullName evidence="6">rRNA (cytidine-2'-O-)-methyltransferase RsmI</fullName>
    </alternativeName>
</protein>
<dbReference type="CDD" id="cd11648">
    <property type="entry name" value="RsmI"/>
    <property type="match status" value="1"/>
</dbReference>
<comment type="subcellular location">
    <subcellularLocation>
        <location evidence="6">Cytoplasm</location>
    </subcellularLocation>
</comment>
<dbReference type="Proteomes" id="UP000295375">
    <property type="component" value="Unassembled WGS sequence"/>
</dbReference>
<dbReference type="GO" id="GO:0005737">
    <property type="term" value="C:cytoplasm"/>
    <property type="evidence" value="ECO:0007669"/>
    <property type="project" value="UniProtKB-SubCell"/>
</dbReference>
<evidence type="ECO:0000259" key="8">
    <source>
        <dbReference type="Pfam" id="PF23016"/>
    </source>
</evidence>
<feature type="domain" description="RsmI HTH" evidence="8">
    <location>
        <begin position="248"/>
        <end position="292"/>
    </location>
</feature>
<keyword evidence="1 6" id="KW-0963">Cytoplasm</keyword>
<evidence type="ECO:0000256" key="1">
    <source>
        <dbReference type="ARBA" id="ARBA00022490"/>
    </source>
</evidence>
<dbReference type="InterPro" id="IPR008189">
    <property type="entry name" value="rRNA_ssu_MeTfrase_I"/>
</dbReference>
<keyword evidence="5 6" id="KW-0949">S-adenosyl-L-methionine</keyword>
<dbReference type="EMBL" id="SNYM01000015">
    <property type="protein sequence ID" value="TDQ46064.1"/>
    <property type="molecule type" value="Genomic_DNA"/>
</dbReference>
<keyword evidence="4 6" id="KW-0808">Transferase</keyword>
<gene>
    <name evidence="6" type="primary">rsmI</name>
    <name evidence="9" type="ORF">EV696_11558</name>
</gene>
<dbReference type="Pfam" id="PF00590">
    <property type="entry name" value="TP_methylase"/>
    <property type="match status" value="1"/>
</dbReference>
<dbReference type="GO" id="GO:0070677">
    <property type="term" value="F:rRNA (cytosine-2'-O-)-methyltransferase activity"/>
    <property type="evidence" value="ECO:0007669"/>
    <property type="project" value="UniProtKB-UniRule"/>
</dbReference>
<evidence type="ECO:0000259" key="7">
    <source>
        <dbReference type="Pfam" id="PF00590"/>
    </source>
</evidence>
<dbReference type="PIRSF" id="PIRSF005917">
    <property type="entry name" value="MTase_YraL"/>
    <property type="match status" value="1"/>
</dbReference>
<dbReference type="PANTHER" id="PTHR46111:SF1">
    <property type="entry name" value="RIBOSOMAL RNA SMALL SUBUNIT METHYLTRANSFERASE I"/>
    <property type="match status" value="1"/>
</dbReference>
<dbReference type="Gene3D" id="3.40.1010.10">
    <property type="entry name" value="Cobalt-precorrin-4 Transmethylase, Domain 1"/>
    <property type="match status" value="1"/>
</dbReference>
<dbReference type="InterPro" id="IPR018063">
    <property type="entry name" value="SAM_MeTrfase_RsmI_CS"/>
</dbReference>
<evidence type="ECO:0000256" key="5">
    <source>
        <dbReference type="ARBA" id="ARBA00022691"/>
    </source>
</evidence>
<dbReference type="Pfam" id="PF23016">
    <property type="entry name" value="RsmI_C"/>
    <property type="match status" value="1"/>
</dbReference>
<dbReference type="FunFam" id="3.30.950.10:FF:000002">
    <property type="entry name" value="Ribosomal RNA small subunit methyltransferase I"/>
    <property type="match status" value="1"/>
</dbReference>
<keyword evidence="3 6" id="KW-0489">Methyltransferase</keyword>
<evidence type="ECO:0000313" key="9">
    <source>
        <dbReference type="EMBL" id="TDQ46064.1"/>
    </source>
</evidence>
<dbReference type="InterPro" id="IPR000878">
    <property type="entry name" value="4pyrrol_Mease"/>
</dbReference>
<dbReference type="InterPro" id="IPR035996">
    <property type="entry name" value="4pyrrol_Methylase_sf"/>
</dbReference>
<comment type="caution">
    <text evidence="9">The sequence shown here is derived from an EMBL/GenBank/DDBJ whole genome shotgun (WGS) entry which is preliminary data.</text>
</comment>
<dbReference type="InterPro" id="IPR053910">
    <property type="entry name" value="RsmI_HTH"/>
</dbReference>
<dbReference type="InterPro" id="IPR014776">
    <property type="entry name" value="4pyrrole_Mease_sub2"/>
</dbReference>
<evidence type="ECO:0000256" key="6">
    <source>
        <dbReference type="HAMAP-Rule" id="MF_01877"/>
    </source>
</evidence>
<feature type="domain" description="Tetrapyrrole methylase" evidence="7">
    <location>
        <begin position="20"/>
        <end position="219"/>
    </location>
</feature>
<dbReference type="PANTHER" id="PTHR46111">
    <property type="entry name" value="RIBOSOMAL RNA SMALL SUBUNIT METHYLTRANSFERASE I"/>
    <property type="match status" value="1"/>
</dbReference>
<sequence length="296" mass="32713">MIHEFAEKWTRIMTVEAGVLYVVATPIGNLADWSTRAVETLRSVKQIYAEDTRHSASLMAHHAIGTPMRSLHEHNEEARVEELAKQLRNGDSLALISDAGTPLISDPGFKLVRALRSQGLRIVPIPGACALITALSAAGLPTDRFCFEGFLPAKAGNRRQRLQQLVDEPRTIVFYEAPHRIVETLNDAAQVLGAEREAVLARELTKTFETFLSGTLADIQAQVEADANQQKGEMVLMITGAPEKEQDDWQPEAERMLNVLMAELPLSQAVAMAERLTGIAHKPLYKLALSMKNRET</sequence>
<evidence type="ECO:0000256" key="2">
    <source>
        <dbReference type="ARBA" id="ARBA00022552"/>
    </source>
</evidence>